<dbReference type="PANTHER" id="PTHR36469">
    <property type="entry name" value="DISTAL MEMBRANE-ARM ASSEMBLY COMPLEX PROTEIN 1"/>
    <property type="match status" value="1"/>
</dbReference>
<keyword evidence="1" id="KW-0812">Transmembrane</keyword>
<reference evidence="3" key="2">
    <citation type="submission" date="2025-09" db="UniProtKB">
        <authorList>
            <consortium name="Ensembl"/>
        </authorList>
    </citation>
    <scope>IDENTIFICATION</scope>
</reference>
<evidence type="ECO:0000256" key="1">
    <source>
        <dbReference type="SAM" id="Phobius"/>
    </source>
</evidence>
<keyword evidence="1" id="KW-0472">Membrane</keyword>
<dbReference type="Pfam" id="PF15055">
    <property type="entry name" value="DMAC1_Dmo2"/>
    <property type="match status" value="1"/>
</dbReference>
<evidence type="ECO:0000313" key="3">
    <source>
        <dbReference type="Ensembl" id="ENSACOP00000010634.1"/>
    </source>
</evidence>
<proteinExistence type="predicted"/>
<keyword evidence="4" id="KW-1185">Reference proteome</keyword>
<feature type="transmembrane region" description="Helical" evidence="1">
    <location>
        <begin position="80"/>
        <end position="98"/>
    </location>
</feature>
<evidence type="ECO:0000259" key="2">
    <source>
        <dbReference type="Pfam" id="PF15055"/>
    </source>
</evidence>
<dbReference type="PANTHER" id="PTHR36469:SF1">
    <property type="entry name" value="DISTAL MEMBRANE-ARM ASSEMBLY COMPLEX PROTEIN 1"/>
    <property type="match status" value="1"/>
</dbReference>
<dbReference type="InterPro" id="IPR028036">
    <property type="entry name" value="DMAC1-like_dom"/>
</dbReference>
<keyword evidence="1" id="KW-1133">Transmembrane helix</keyword>
<dbReference type="Ensembl" id="ENSACOT00000011005.1">
    <property type="protein sequence ID" value="ENSACOP00000010634.1"/>
    <property type="gene ID" value="ENSACOG00000007384.1"/>
</dbReference>
<accession>A0A8B9FIH5</accession>
<evidence type="ECO:0000313" key="4">
    <source>
        <dbReference type="Proteomes" id="UP000694522"/>
    </source>
</evidence>
<feature type="transmembrane region" description="Helical" evidence="1">
    <location>
        <begin position="36"/>
        <end position="59"/>
    </location>
</feature>
<sequence length="105" mass="11235">TPLPSAGSCGAAASLSSFHRCFLLRRRDTEAPPKPLFGGCWSCRLLSGTGLLLAAAWIYQGPRMRMKRGIPPTMGTIAQITFAIVGAWGVVVLVDPVGKQLRKEP</sequence>
<protein>
    <recommendedName>
        <fullName evidence="2">Distal membrane-arm assembly complex protein 1-like domain-containing protein</fullName>
    </recommendedName>
</protein>
<dbReference type="InterPro" id="IPR053117">
    <property type="entry name" value="DMAC_Protein"/>
</dbReference>
<organism evidence="3 4">
    <name type="scientific">Amazona collaria</name>
    <name type="common">yellow-billed parrot</name>
    <dbReference type="NCBI Taxonomy" id="241587"/>
    <lineage>
        <taxon>Eukaryota</taxon>
        <taxon>Metazoa</taxon>
        <taxon>Chordata</taxon>
        <taxon>Craniata</taxon>
        <taxon>Vertebrata</taxon>
        <taxon>Euteleostomi</taxon>
        <taxon>Archelosauria</taxon>
        <taxon>Archosauria</taxon>
        <taxon>Dinosauria</taxon>
        <taxon>Saurischia</taxon>
        <taxon>Theropoda</taxon>
        <taxon>Coelurosauria</taxon>
        <taxon>Aves</taxon>
        <taxon>Neognathae</taxon>
        <taxon>Neoaves</taxon>
        <taxon>Telluraves</taxon>
        <taxon>Australaves</taxon>
        <taxon>Psittaciformes</taxon>
        <taxon>Psittacidae</taxon>
        <taxon>Amazona</taxon>
    </lineage>
</organism>
<dbReference type="Proteomes" id="UP000694522">
    <property type="component" value="Unplaced"/>
</dbReference>
<name>A0A8B9FIH5_9PSIT</name>
<dbReference type="AlphaFoldDB" id="A0A8B9FIH5"/>
<feature type="domain" description="Distal membrane-arm assembly complex protein 1-like" evidence="2">
    <location>
        <begin position="39"/>
        <end position="84"/>
    </location>
</feature>
<reference evidence="3" key="1">
    <citation type="submission" date="2025-08" db="UniProtKB">
        <authorList>
            <consortium name="Ensembl"/>
        </authorList>
    </citation>
    <scope>IDENTIFICATION</scope>
</reference>